<protein>
    <submittedName>
        <fullName evidence="1">Uncharacterized protein</fullName>
    </submittedName>
</protein>
<reference evidence="1" key="1">
    <citation type="submission" date="2023-04" db="EMBL/GenBank/DDBJ databases">
        <title>A chromosome-level genome assembly of the parasitoid wasp Eretmocerus hayati.</title>
        <authorList>
            <person name="Zhong Y."/>
            <person name="Liu S."/>
            <person name="Liu Y."/>
        </authorList>
    </citation>
    <scope>NUCLEOTIDE SEQUENCE</scope>
    <source>
        <strain evidence="1">ZJU_SS_LIU_2023</strain>
    </source>
</reference>
<comment type="caution">
    <text evidence="1">The sequence shown here is derived from an EMBL/GenBank/DDBJ whole genome shotgun (WGS) entry which is preliminary data.</text>
</comment>
<evidence type="ECO:0000313" key="2">
    <source>
        <dbReference type="Proteomes" id="UP001239111"/>
    </source>
</evidence>
<accession>A0ACC2PTU9</accession>
<keyword evidence="2" id="KW-1185">Reference proteome</keyword>
<dbReference type="EMBL" id="CM056741">
    <property type="protein sequence ID" value="KAJ8686729.1"/>
    <property type="molecule type" value="Genomic_DNA"/>
</dbReference>
<dbReference type="Proteomes" id="UP001239111">
    <property type="component" value="Chromosome 1"/>
</dbReference>
<proteinExistence type="predicted"/>
<name>A0ACC2PTU9_9HYME</name>
<evidence type="ECO:0000313" key="1">
    <source>
        <dbReference type="EMBL" id="KAJ8686729.1"/>
    </source>
</evidence>
<gene>
    <name evidence="1" type="ORF">QAD02_022523</name>
</gene>
<sequence length="1201" mass="141080">MRRTRYVVLPVRSWQYCGLLVVSLACLTLGLVSRDREGRHGSLVGPELMHTAPHDVDACPNSLDRCPSSDASTTFIKSASPPTSTRSSRLINESRSSIRSGISPSRERQQTTRNIRSRSLERQPIEKFEQHHARSAERRDALASRSRNLIESRVSGPDRRERFVDTTRTQRQLSLNRENRRVSEDFNGRRVSRDARSDTISRERLTQRQSRSESRFPSTDETRVRDIRSKTDSRDFRLDRKSPDNSRLREFRIESRRVVDEQRGERLAGENNVFRVRNELVRNNRRYHEERSHSVDDRQRELVNTERQRELNDRRQRERSTGNRLVGRQQRISSVTEQRRSTPESYRRASGNRLDSHVDRTDRTLPLSEPRQDIRREKRDSRTRMDSSRLQSDSRAERKAFNDEKRVRSITNRLGPHIERVLENPERRVRSLEPSSRVERSSSRIESRDNQFDSRSRHRSVTLERRIRDVDNQRDSREERTRRVAEQRVRSVDDRYTSHGERRSVDAVSRARSVAGRSGDRLERRSVSSERRGRVDERRVDPQTDRVRDDVNVQRIRSVGNRSDSRRERRSVDVQRHVRHGYRIDSRMEDRSTNLDRRVRDGRTDSQRVREFTRSVDRVETARRQVESRTERDSIISNRLRSTRSFRTRNDPSLERRSTLSNGNRVKRSTESGSENRNIRRPGSMSGFRVDLESRNAEQRARSSENRSNSRMDRISPESRYTRVRDSLIENRVRDGFADQRATIEKRQARVMENRRVDSSSKMSRDKFVQRESSDRTLNLERRIRADSSIDRIRADRVNRDIRGRKFSNRLIESKLQRERRVGFDESQQSQQNRNARKLQEVSRQILNFKRAVRQFEAIRLLNRREKGLPSSRNTAGYRESRAIRNDEPAYFLATQRSHLKKETPNVLARRENRKENDVRNKPGYEQWKQLNIGVATDSQYLKSAMLPANQIMEILRQSVILTLCAVYGMKIFSGKSGFFRINLSRTRPWSCHKHLHFRKVHQLPKQDPDRLRNAKSTMNYVIAAGILTLGATYAAVPLYRMFCQAFSYGGTVGHDTSIVADMKPVKDRVIKVKFSADTAAQMAWNFKPQQREIRLVPGETALAFYTATNPTDVPIIGISTYNIVPFDAGQYFNKIQCFCFEEQMLAPHEQVDMPVFFYIDPEFNNDPKMELVDELVLSYTFFEAKEGSKIPFPSYIKKVH</sequence>
<organism evidence="1 2">
    <name type="scientific">Eretmocerus hayati</name>
    <dbReference type="NCBI Taxonomy" id="131215"/>
    <lineage>
        <taxon>Eukaryota</taxon>
        <taxon>Metazoa</taxon>
        <taxon>Ecdysozoa</taxon>
        <taxon>Arthropoda</taxon>
        <taxon>Hexapoda</taxon>
        <taxon>Insecta</taxon>
        <taxon>Pterygota</taxon>
        <taxon>Neoptera</taxon>
        <taxon>Endopterygota</taxon>
        <taxon>Hymenoptera</taxon>
        <taxon>Apocrita</taxon>
        <taxon>Proctotrupomorpha</taxon>
        <taxon>Chalcidoidea</taxon>
        <taxon>Aphelinidae</taxon>
        <taxon>Aphelininae</taxon>
        <taxon>Eretmocerus</taxon>
    </lineage>
</organism>